<evidence type="ECO:0000313" key="4">
    <source>
        <dbReference type="EMBL" id="HIV12833.1"/>
    </source>
</evidence>
<keyword evidence="3" id="KW-0859">Xylose metabolism</keyword>
<dbReference type="SUPFAM" id="SSF53067">
    <property type="entry name" value="Actin-like ATPase domain"/>
    <property type="match status" value="2"/>
</dbReference>
<dbReference type="InterPro" id="IPR036388">
    <property type="entry name" value="WH-like_DNA-bd_sf"/>
</dbReference>
<protein>
    <submittedName>
        <fullName evidence="4">ROK family transcriptional regulator</fullName>
    </submittedName>
</protein>
<comment type="similarity">
    <text evidence="2">Belongs to the ROK (NagC/XylR) family.</text>
</comment>
<evidence type="ECO:0000256" key="3">
    <source>
        <dbReference type="ARBA" id="ARBA00022629"/>
    </source>
</evidence>
<dbReference type="InterPro" id="IPR043129">
    <property type="entry name" value="ATPase_NBD"/>
</dbReference>
<dbReference type="CDD" id="cd24077">
    <property type="entry name" value="ASKHA_ATPase_ROK_SaXylR-like"/>
    <property type="match status" value="1"/>
</dbReference>
<evidence type="ECO:0000256" key="2">
    <source>
        <dbReference type="ARBA" id="ARBA00006479"/>
    </source>
</evidence>
<dbReference type="InterPro" id="IPR036390">
    <property type="entry name" value="WH_DNA-bd_sf"/>
</dbReference>
<sequence>MQQAGTRPPERRSMVTGSRELIRSMNRSLVLETIINRGPISRAETAKELGLTKATVSAIVQDLITEQYVEEVGSGDASMGRKPILLNFCRKNGYVLSADLQPSGISLLSCDLGAGEGRIYTRREIITRKNIVPLLMEMIQEAMVEIPSTPFSVVGITLAIHGTVEDTEILFAPNYPLAGLPLVRTLSGSLHIPVWLENEANLSALAEEYFVRNLPNLIHINVHTGVGAGILIDHRPYRGKNGNAGELGHTTVVPDGRPCPCGNRGCLEQYISDPAVLSTYEKLSGRHGLTMEDLAEGWLAGEQAAIQTVDGFVRYLALGVHNLGNLFSPDCIVVNSQLTGRLPELISIVRSCLPPQRQPSFELKASSLKDASTLLGGAYLGISRFLGIEKIFFRDWSFPTSSVDRK</sequence>
<keyword evidence="3" id="KW-0119">Carbohydrate metabolism</keyword>
<accession>A0A9D1NUQ6</accession>
<dbReference type="InterPro" id="IPR049874">
    <property type="entry name" value="ROK_cs"/>
</dbReference>
<comment type="function">
    <text evidence="1">Transcriptional repressor of xylose-utilizing enzymes.</text>
</comment>
<dbReference type="PANTHER" id="PTHR18964:SF149">
    <property type="entry name" value="BIFUNCTIONAL UDP-N-ACETYLGLUCOSAMINE 2-EPIMERASE_N-ACETYLMANNOSAMINE KINASE"/>
    <property type="match status" value="1"/>
</dbReference>
<evidence type="ECO:0000313" key="5">
    <source>
        <dbReference type="Proteomes" id="UP000886723"/>
    </source>
</evidence>
<dbReference type="EMBL" id="DVON01000153">
    <property type="protein sequence ID" value="HIV12833.1"/>
    <property type="molecule type" value="Genomic_DNA"/>
</dbReference>
<proteinExistence type="inferred from homology"/>
<dbReference type="AlphaFoldDB" id="A0A9D1NUQ6"/>
<evidence type="ECO:0000256" key="1">
    <source>
        <dbReference type="ARBA" id="ARBA00002486"/>
    </source>
</evidence>
<dbReference type="GO" id="GO:0042732">
    <property type="term" value="P:D-xylose metabolic process"/>
    <property type="evidence" value="ECO:0007669"/>
    <property type="project" value="UniProtKB-KW"/>
</dbReference>
<gene>
    <name evidence="4" type="ORF">IAA63_06810</name>
</gene>
<organism evidence="4 5">
    <name type="scientific">Candidatus Pullilachnospira stercoravium</name>
    <dbReference type="NCBI Taxonomy" id="2840913"/>
    <lineage>
        <taxon>Bacteria</taxon>
        <taxon>Bacillati</taxon>
        <taxon>Bacillota</taxon>
        <taxon>Clostridia</taxon>
        <taxon>Lachnospirales</taxon>
        <taxon>Lachnospiraceae</taxon>
        <taxon>Lachnospiraceae incertae sedis</taxon>
        <taxon>Candidatus Pullilachnospira</taxon>
    </lineage>
</organism>
<reference evidence="4" key="2">
    <citation type="journal article" date="2021" name="PeerJ">
        <title>Extensive microbial diversity within the chicken gut microbiome revealed by metagenomics and culture.</title>
        <authorList>
            <person name="Gilroy R."/>
            <person name="Ravi A."/>
            <person name="Getino M."/>
            <person name="Pursley I."/>
            <person name="Horton D.L."/>
            <person name="Alikhan N.F."/>
            <person name="Baker D."/>
            <person name="Gharbi K."/>
            <person name="Hall N."/>
            <person name="Watson M."/>
            <person name="Adriaenssens E.M."/>
            <person name="Foster-Nyarko E."/>
            <person name="Jarju S."/>
            <person name="Secka A."/>
            <person name="Antonio M."/>
            <person name="Oren A."/>
            <person name="Chaudhuri R.R."/>
            <person name="La Ragione R."/>
            <person name="Hildebrand F."/>
            <person name="Pallen M.J."/>
        </authorList>
    </citation>
    <scope>NUCLEOTIDE SEQUENCE</scope>
    <source>
        <strain evidence="4">ChiBcec2-4451</strain>
    </source>
</reference>
<comment type="caution">
    <text evidence="4">The sequence shown here is derived from an EMBL/GenBank/DDBJ whole genome shotgun (WGS) entry which is preliminary data.</text>
</comment>
<dbReference type="InterPro" id="IPR000600">
    <property type="entry name" value="ROK"/>
</dbReference>
<reference evidence="4" key="1">
    <citation type="submission" date="2020-10" db="EMBL/GenBank/DDBJ databases">
        <authorList>
            <person name="Gilroy R."/>
        </authorList>
    </citation>
    <scope>NUCLEOTIDE SEQUENCE</scope>
    <source>
        <strain evidence="4">ChiBcec2-4451</strain>
    </source>
</reference>
<dbReference type="Pfam" id="PF00480">
    <property type="entry name" value="ROK"/>
    <property type="match status" value="1"/>
</dbReference>
<dbReference type="PROSITE" id="PS01125">
    <property type="entry name" value="ROK"/>
    <property type="match status" value="1"/>
</dbReference>
<dbReference type="Gene3D" id="1.10.10.10">
    <property type="entry name" value="Winged helix-like DNA-binding domain superfamily/Winged helix DNA-binding domain"/>
    <property type="match status" value="1"/>
</dbReference>
<dbReference type="Proteomes" id="UP000886723">
    <property type="component" value="Unassembled WGS sequence"/>
</dbReference>
<dbReference type="SUPFAM" id="SSF46785">
    <property type="entry name" value="Winged helix' DNA-binding domain"/>
    <property type="match status" value="1"/>
</dbReference>
<name>A0A9D1NUQ6_9FIRM</name>
<dbReference type="PANTHER" id="PTHR18964">
    <property type="entry name" value="ROK (REPRESSOR, ORF, KINASE) FAMILY"/>
    <property type="match status" value="1"/>
</dbReference>
<dbReference type="Gene3D" id="3.30.420.40">
    <property type="match status" value="2"/>
</dbReference>